<sequence length="148" mass="16303">MSALHLAKPADLERLSALVKGFDEETEQPRDQDQRRAALMPLLDGVPHGAIYLIGPARAPMGYVVVSFGWSLELGGMDGRIDQIYLRRAVRRRGIATEVLTTLPTALANAGVKALHLKVDRDNEAAMRLAAKAKFMSRDDIAFMSKFL</sequence>
<dbReference type="Proteomes" id="UP000613255">
    <property type="component" value="Unassembled WGS sequence"/>
</dbReference>
<evidence type="ECO:0000313" key="3">
    <source>
        <dbReference type="Proteomes" id="UP000613255"/>
    </source>
</evidence>
<evidence type="ECO:0000313" key="2">
    <source>
        <dbReference type="EMBL" id="MBI6629793.1"/>
    </source>
</evidence>
<dbReference type="PROSITE" id="PS51186">
    <property type="entry name" value="GNAT"/>
    <property type="match status" value="1"/>
</dbReference>
<dbReference type="AlphaFoldDB" id="A0A934HKJ4"/>
<gene>
    <name evidence="2" type="ORF">JAO82_07835</name>
</gene>
<comment type="caution">
    <text evidence="2">The sequence shown here is derived from an EMBL/GenBank/DDBJ whole genome shotgun (WGS) entry which is preliminary data.</text>
</comment>
<dbReference type="Gene3D" id="3.40.630.30">
    <property type="match status" value="1"/>
</dbReference>
<organism evidence="2 3">
    <name type="scientific">Pontibaca salina</name>
    <dbReference type="NCBI Taxonomy" id="2795731"/>
    <lineage>
        <taxon>Bacteria</taxon>
        <taxon>Pseudomonadati</taxon>
        <taxon>Pseudomonadota</taxon>
        <taxon>Alphaproteobacteria</taxon>
        <taxon>Rhodobacterales</taxon>
        <taxon>Roseobacteraceae</taxon>
        <taxon>Pontibaca</taxon>
    </lineage>
</organism>
<keyword evidence="3" id="KW-1185">Reference proteome</keyword>
<dbReference type="SUPFAM" id="SSF55729">
    <property type="entry name" value="Acyl-CoA N-acyltransferases (Nat)"/>
    <property type="match status" value="1"/>
</dbReference>
<name>A0A934HKJ4_9RHOB</name>
<proteinExistence type="predicted"/>
<dbReference type="EMBL" id="JAEIJD010000005">
    <property type="protein sequence ID" value="MBI6629793.1"/>
    <property type="molecule type" value="Genomic_DNA"/>
</dbReference>
<feature type="domain" description="N-acetyltransferase" evidence="1">
    <location>
        <begin position="2"/>
        <end position="148"/>
    </location>
</feature>
<reference evidence="2" key="1">
    <citation type="submission" date="2020-12" db="EMBL/GenBank/DDBJ databases">
        <title>Pontibaca salina gen. nov., sp. nov., isolated from marine sediment.</title>
        <authorList>
            <person name="Bo J."/>
            <person name="Wang S."/>
            <person name="Song X."/>
            <person name="Du Z."/>
        </authorList>
    </citation>
    <scope>NUCLEOTIDE SEQUENCE</scope>
    <source>
        <strain evidence="2">S1109L</strain>
    </source>
</reference>
<evidence type="ECO:0000259" key="1">
    <source>
        <dbReference type="PROSITE" id="PS51186"/>
    </source>
</evidence>
<accession>A0A934HKJ4</accession>
<dbReference type="InterPro" id="IPR016181">
    <property type="entry name" value="Acyl_CoA_acyltransferase"/>
</dbReference>
<dbReference type="InterPro" id="IPR000182">
    <property type="entry name" value="GNAT_dom"/>
</dbReference>
<protein>
    <submittedName>
        <fullName evidence="2">GNAT family N-acetyltransferase</fullName>
    </submittedName>
</protein>
<dbReference type="Pfam" id="PF00583">
    <property type="entry name" value="Acetyltransf_1"/>
    <property type="match status" value="1"/>
</dbReference>
<dbReference type="GO" id="GO:0016747">
    <property type="term" value="F:acyltransferase activity, transferring groups other than amino-acyl groups"/>
    <property type="evidence" value="ECO:0007669"/>
    <property type="project" value="InterPro"/>
</dbReference>
<dbReference type="RefSeq" id="WP_198685817.1">
    <property type="nucleotide sequence ID" value="NZ_JAEIJD010000005.1"/>
</dbReference>